<evidence type="ECO:0000313" key="2">
    <source>
        <dbReference type="Proteomes" id="UP000499080"/>
    </source>
</evidence>
<protein>
    <submittedName>
        <fullName evidence="1">Uncharacterized protein</fullName>
    </submittedName>
</protein>
<evidence type="ECO:0000313" key="1">
    <source>
        <dbReference type="EMBL" id="GBM09020.1"/>
    </source>
</evidence>
<accession>A0A4Y2CX50</accession>
<name>A0A4Y2CX50_ARAVE</name>
<gene>
    <name evidence="1" type="ORF">AVEN_229053_1</name>
</gene>
<dbReference type="EMBL" id="BGPR01000263">
    <property type="protein sequence ID" value="GBM09020.1"/>
    <property type="molecule type" value="Genomic_DNA"/>
</dbReference>
<dbReference type="OrthoDB" id="6778034at2759"/>
<dbReference type="AlphaFoldDB" id="A0A4Y2CX50"/>
<organism evidence="1 2">
    <name type="scientific">Araneus ventricosus</name>
    <name type="common">Orbweaver spider</name>
    <name type="synonym">Epeira ventricosa</name>
    <dbReference type="NCBI Taxonomy" id="182803"/>
    <lineage>
        <taxon>Eukaryota</taxon>
        <taxon>Metazoa</taxon>
        <taxon>Ecdysozoa</taxon>
        <taxon>Arthropoda</taxon>
        <taxon>Chelicerata</taxon>
        <taxon>Arachnida</taxon>
        <taxon>Araneae</taxon>
        <taxon>Araneomorphae</taxon>
        <taxon>Entelegynae</taxon>
        <taxon>Araneoidea</taxon>
        <taxon>Araneidae</taxon>
        <taxon>Araneus</taxon>
    </lineage>
</organism>
<sequence length="106" mass="12255">MGLHEVNIHKMITSYEVAYIFNQAYMNLAATEKELSGFKDTRIYPANPDKFKYNRFSPTQKLKHLGLSPKTDNMHLPQADISESSITKMVYQEFPELPKQPMSVLM</sequence>
<comment type="caution">
    <text evidence="1">The sequence shown here is derived from an EMBL/GenBank/DDBJ whole genome shotgun (WGS) entry which is preliminary data.</text>
</comment>
<reference evidence="1 2" key="1">
    <citation type="journal article" date="2019" name="Sci. Rep.">
        <title>Orb-weaving spider Araneus ventricosus genome elucidates the spidroin gene catalogue.</title>
        <authorList>
            <person name="Kono N."/>
            <person name="Nakamura H."/>
            <person name="Ohtoshi R."/>
            <person name="Moran D.A.P."/>
            <person name="Shinohara A."/>
            <person name="Yoshida Y."/>
            <person name="Fujiwara M."/>
            <person name="Mori M."/>
            <person name="Tomita M."/>
            <person name="Arakawa K."/>
        </authorList>
    </citation>
    <scope>NUCLEOTIDE SEQUENCE [LARGE SCALE GENOMIC DNA]</scope>
</reference>
<keyword evidence="2" id="KW-1185">Reference proteome</keyword>
<proteinExistence type="predicted"/>
<dbReference type="Proteomes" id="UP000499080">
    <property type="component" value="Unassembled WGS sequence"/>
</dbReference>